<feature type="modified residue" description="4-aspartylphosphate" evidence="6">
    <location>
        <position position="62"/>
    </location>
</feature>
<keyword evidence="10" id="KW-1185">Reference proteome</keyword>
<dbReference type="PRINTS" id="PR00344">
    <property type="entry name" value="BCTRLSENSOR"/>
</dbReference>
<evidence type="ECO:0000313" key="9">
    <source>
        <dbReference type="EMBL" id="WUR12286.1"/>
    </source>
</evidence>
<feature type="domain" description="Histidine kinase" evidence="7">
    <location>
        <begin position="228"/>
        <end position="451"/>
    </location>
</feature>
<evidence type="ECO:0000256" key="4">
    <source>
        <dbReference type="ARBA" id="ARBA00022679"/>
    </source>
</evidence>
<keyword evidence="3 6" id="KW-0597">Phosphoprotein</keyword>
<dbReference type="CDD" id="cd00082">
    <property type="entry name" value="HisKA"/>
    <property type="match status" value="1"/>
</dbReference>
<keyword evidence="5" id="KW-0418">Kinase</keyword>
<evidence type="ECO:0000259" key="7">
    <source>
        <dbReference type="PROSITE" id="PS50109"/>
    </source>
</evidence>
<dbReference type="PANTHER" id="PTHR43047:SF63">
    <property type="entry name" value="HISTIDINE KINASE"/>
    <property type="match status" value="1"/>
</dbReference>
<dbReference type="InterPro" id="IPR003594">
    <property type="entry name" value="HATPase_dom"/>
</dbReference>
<dbReference type="InterPro" id="IPR004358">
    <property type="entry name" value="Sig_transdc_His_kin-like_C"/>
</dbReference>
<dbReference type="InterPro" id="IPR003661">
    <property type="entry name" value="HisK_dim/P_dom"/>
</dbReference>
<name>A0ABZ1UJL1_9BURK</name>
<dbReference type="PROSITE" id="PS50109">
    <property type="entry name" value="HIS_KIN"/>
    <property type="match status" value="1"/>
</dbReference>
<protein>
    <recommendedName>
        <fullName evidence="2">histidine kinase</fullName>
        <ecNumber evidence="2">2.7.13.3</ecNumber>
    </recommendedName>
</protein>
<evidence type="ECO:0000256" key="3">
    <source>
        <dbReference type="ARBA" id="ARBA00022553"/>
    </source>
</evidence>
<feature type="domain" description="Response regulatory" evidence="8">
    <location>
        <begin position="13"/>
        <end position="129"/>
    </location>
</feature>
<evidence type="ECO:0000259" key="8">
    <source>
        <dbReference type="PROSITE" id="PS50110"/>
    </source>
</evidence>
<comment type="catalytic activity">
    <reaction evidence="1">
        <text>ATP + protein L-histidine = ADP + protein N-phospho-L-histidine.</text>
        <dbReference type="EC" id="2.7.13.3"/>
    </reaction>
</comment>
<dbReference type="InterPro" id="IPR011006">
    <property type="entry name" value="CheY-like_superfamily"/>
</dbReference>
<dbReference type="EC" id="2.7.13.3" evidence="2"/>
<evidence type="ECO:0000256" key="2">
    <source>
        <dbReference type="ARBA" id="ARBA00012438"/>
    </source>
</evidence>
<dbReference type="PROSITE" id="PS50110">
    <property type="entry name" value="RESPONSE_REGULATORY"/>
    <property type="match status" value="1"/>
</dbReference>
<dbReference type="EMBL" id="CP136508">
    <property type="protein sequence ID" value="WUR12286.1"/>
    <property type="molecule type" value="Genomic_DNA"/>
</dbReference>
<dbReference type="SMART" id="SM00448">
    <property type="entry name" value="REC"/>
    <property type="match status" value="1"/>
</dbReference>
<gene>
    <name evidence="9" type="ORF">E7V67_021670</name>
</gene>
<dbReference type="SUPFAM" id="SSF55874">
    <property type="entry name" value="ATPase domain of HSP90 chaperone/DNA topoisomerase II/histidine kinase"/>
    <property type="match status" value="1"/>
</dbReference>
<dbReference type="Gene3D" id="3.30.565.10">
    <property type="entry name" value="Histidine kinase-like ATPase, C-terminal domain"/>
    <property type="match status" value="1"/>
</dbReference>
<dbReference type="Pfam" id="PF02518">
    <property type="entry name" value="HATPase_c"/>
    <property type="match status" value="1"/>
</dbReference>
<dbReference type="Gene3D" id="1.10.287.130">
    <property type="match status" value="1"/>
</dbReference>
<dbReference type="InterPro" id="IPR036097">
    <property type="entry name" value="HisK_dim/P_sf"/>
</dbReference>
<accession>A0ABZ1UJL1</accession>
<dbReference type="Pfam" id="PF00512">
    <property type="entry name" value="HisKA"/>
    <property type="match status" value="1"/>
</dbReference>
<evidence type="ECO:0000256" key="6">
    <source>
        <dbReference type="PROSITE-ProRule" id="PRU00169"/>
    </source>
</evidence>
<proteinExistence type="predicted"/>
<keyword evidence="4" id="KW-0808">Transferase</keyword>
<dbReference type="PANTHER" id="PTHR43047">
    <property type="entry name" value="TWO-COMPONENT HISTIDINE PROTEIN KINASE"/>
    <property type="match status" value="1"/>
</dbReference>
<dbReference type="SUPFAM" id="SSF47384">
    <property type="entry name" value="Homodimeric domain of signal transducing histidine kinase"/>
    <property type="match status" value="1"/>
</dbReference>
<sequence>MDSSYEIEPGEIEILIVEDSPTQAERLRRLIQSVKYRARVAGNGRLALEAIHERKPHLVLSDIVMPEMDGYDLCRAIKSDAGLRDIPVILVTSLNDPKDIIRGIECGADNFIRKPYAEDYLLNRIGHMLVNQKLRKNQNMEVGIALYLGEQKHFINAERQQILDLLISTYEQAVQVNSELQARERQVIELNMRLAHHAGQLETINREIALKNLELAEASRMKSAFIANMSHELRTPLNAIIGFTGALLMKLPGPLTPEQDKQLNTIRSSARHLLSLINDILDVAKIEAGKVTLSIEPVQCQDLVREVAETLRPLATQKGLALEVVLDEQPITLDTDRRALTQVLINLANNAIKFTEKGHVKISLGLRTADDGKRTVEFSVADSGAGIREEDQAKLFQAFSQLDSTSTRHAEGAGLGLYLCQNLSNLLGGSLYFTSEFGKGSVFTLAMAAKPA</sequence>
<evidence type="ECO:0000313" key="10">
    <source>
        <dbReference type="Proteomes" id="UP000321323"/>
    </source>
</evidence>
<organism evidence="9 10">
    <name type="scientific">[Empedobacter] haloabium</name>
    <dbReference type="NCBI Taxonomy" id="592317"/>
    <lineage>
        <taxon>Bacteria</taxon>
        <taxon>Pseudomonadati</taxon>
        <taxon>Pseudomonadota</taxon>
        <taxon>Betaproteobacteria</taxon>
        <taxon>Burkholderiales</taxon>
        <taxon>Oxalobacteraceae</taxon>
        <taxon>Telluria group</taxon>
        <taxon>Telluria group incertae sedis</taxon>
    </lineage>
</organism>
<dbReference type="InterPro" id="IPR005467">
    <property type="entry name" value="His_kinase_dom"/>
</dbReference>
<dbReference type="SUPFAM" id="SSF52172">
    <property type="entry name" value="CheY-like"/>
    <property type="match status" value="1"/>
</dbReference>
<dbReference type="InterPro" id="IPR036890">
    <property type="entry name" value="HATPase_C_sf"/>
</dbReference>
<dbReference type="Pfam" id="PF00072">
    <property type="entry name" value="Response_reg"/>
    <property type="match status" value="1"/>
</dbReference>
<dbReference type="SMART" id="SM00387">
    <property type="entry name" value="HATPase_c"/>
    <property type="match status" value="1"/>
</dbReference>
<evidence type="ECO:0000256" key="1">
    <source>
        <dbReference type="ARBA" id="ARBA00000085"/>
    </source>
</evidence>
<dbReference type="Proteomes" id="UP000321323">
    <property type="component" value="Chromosome"/>
</dbReference>
<dbReference type="CDD" id="cd16922">
    <property type="entry name" value="HATPase_EvgS-ArcB-TorS-like"/>
    <property type="match status" value="1"/>
</dbReference>
<evidence type="ECO:0000256" key="5">
    <source>
        <dbReference type="ARBA" id="ARBA00022777"/>
    </source>
</evidence>
<reference evidence="9 10" key="1">
    <citation type="journal article" date="2019" name="Int. J. Syst. Evol. Microbiol.">
        <title>The Draft Whole-Genome Sequence of the Antibiotic Producer Empedobacter haloabium ATCC 31962 Provides Indications for Its Taxonomic Reclassification.</title>
        <authorList>
            <person name="Miess H."/>
            <person name="Arlt P."/>
            <person name="Apel A.K."/>
            <person name="Weber T."/>
            <person name="Nieselt K."/>
            <person name="Hanssen F."/>
            <person name="Czemmel S."/>
            <person name="Nahnsen S."/>
            <person name="Gross H."/>
        </authorList>
    </citation>
    <scope>NUCLEOTIDE SEQUENCE [LARGE SCALE GENOMIC DNA]</scope>
    <source>
        <strain evidence="9 10">ATCC 31962</strain>
    </source>
</reference>
<dbReference type="Gene3D" id="3.40.50.2300">
    <property type="match status" value="1"/>
</dbReference>
<dbReference type="SMART" id="SM00388">
    <property type="entry name" value="HisKA"/>
    <property type="match status" value="1"/>
</dbReference>
<dbReference type="InterPro" id="IPR001789">
    <property type="entry name" value="Sig_transdc_resp-reg_receiver"/>
</dbReference>